<accession>A0A5C0B4N7</accession>
<dbReference type="EMBL" id="CP043046">
    <property type="protein sequence ID" value="QEI09205.1"/>
    <property type="molecule type" value="Genomic_DNA"/>
</dbReference>
<dbReference type="KEGG" id="pacr:FXN63_09065"/>
<name>A0A5C0B4N7_9BURK</name>
<dbReference type="AlphaFoldDB" id="A0A5C0B4N7"/>
<evidence type="ECO:0000313" key="2">
    <source>
        <dbReference type="Proteomes" id="UP000325161"/>
    </source>
</evidence>
<keyword evidence="2" id="KW-1185">Reference proteome</keyword>
<dbReference type="OrthoDB" id="8770139at2"/>
<dbReference type="InterPro" id="IPR023696">
    <property type="entry name" value="Ureohydrolase_dom_sf"/>
</dbReference>
<dbReference type="Proteomes" id="UP000325161">
    <property type="component" value="Chromosome"/>
</dbReference>
<evidence type="ECO:0008006" key="3">
    <source>
        <dbReference type="Google" id="ProtNLM"/>
    </source>
</evidence>
<reference evidence="1 2" key="1">
    <citation type="submission" date="2019-08" db="EMBL/GenBank/DDBJ databases">
        <title>Amphibian skin-associated Pigmentiphaga: genome sequence and occurrence across geography and hosts.</title>
        <authorList>
            <person name="Bletz M.C."/>
            <person name="Bunk B."/>
            <person name="Sproeer C."/>
            <person name="Biwer P."/>
            <person name="Reiter S."/>
            <person name="Rabemananjara F.C.E."/>
            <person name="Schulz S."/>
            <person name="Overmann J."/>
            <person name="Vences M."/>
        </authorList>
    </citation>
    <scope>NUCLEOTIDE SEQUENCE [LARGE SCALE GENOMIC DNA]</scope>
    <source>
        <strain evidence="1 2">Mada1488</strain>
    </source>
</reference>
<gene>
    <name evidence="1" type="ORF">FXN63_09065</name>
</gene>
<organism evidence="1 2">
    <name type="scientific">Pigmentiphaga aceris</name>
    <dbReference type="NCBI Taxonomy" id="1940612"/>
    <lineage>
        <taxon>Bacteria</taxon>
        <taxon>Pseudomonadati</taxon>
        <taxon>Pseudomonadota</taxon>
        <taxon>Betaproteobacteria</taxon>
        <taxon>Burkholderiales</taxon>
        <taxon>Alcaligenaceae</taxon>
        <taxon>Pigmentiphaga</taxon>
    </lineage>
</organism>
<dbReference type="Gene3D" id="3.40.800.10">
    <property type="entry name" value="Ureohydrolase domain"/>
    <property type="match status" value="1"/>
</dbReference>
<protein>
    <recommendedName>
        <fullName evidence="3">Arginase family protein</fullName>
    </recommendedName>
</protein>
<sequence length="296" mass="33091">MSTPVIPAPVILDIDSSVGDLPDAHRLDLREHHETLRLGCSLPRMRWLTDKLDRMAPASADTVMLGSGDFHHLSWPLIARQNQHGQMRVLVFDNHPDNMRFIGGVHCGSWVRRVTALPFVSRVDVVGITSQDIGASHAWENYLRPLWSGKLRYWSIGVDTRWSRWVGASRAFCGFPDADALVQALVNDLGRSSEPAYVSVDKDVFSTEVLRTNWDQGVMRANHVDAVIAALRGRVVASDITGEVSRHTYSTAWKRWVSAGDGQDADLSDAQVEAWRPAQHTMNLRLIDWLARARAA</sequence>
<proteinExistence type="predicted"/>
<dbReference type="SUPFAM" id="SSF52768">
    <property type="entry name" value="Arginase/deacetylase"/>
    <property type="match status" value="1"/>
</dbReference>
<evidence type="ECO:0000313" key="1">
    <source>
        <dbReference type="EMBL" id="QEI09205.1"/>
    </source>
</evidence>